<proteinExistence type="predicted"/>
<evidence type="ECO:0000313" key="2">
    <source>
        <dbReference type="Proteomes" id="UP000194236"/>
    </source>
</evidence>
<gene>
    <name evidence="1" type="ORF">BLA29_011219</name>
</gene>
<keyword evidence="2" id="KW-1185">Reference proteome</keyword>
<dbReference type="Proteomes" id="UP000194236">
    <property type="component" value="Unassembled WGS sequence"/>
</dbReference>
<organism evidence="1 2">
    <name type="scientific">Euroglyphus maynei</name>
    <name type="common">Mayne's house dust mite</name>
    <dbReference type="NCBI Taxonomy" id="6958"/>
    <lineage>
        <taxon>Eukaryota</taxon>
        <taxon>Metazoa</taxon>
        <taxon>Ecdysozoa</taxon>
        <taxon>Arthropoda</taxon>
        <taxon>Chelicerata</taxon>
        <taxon>Arachnida</taxon>
        <taxon>Acari</taxon>
        <taxon>Acariformes</taxon>
        <taxon>Sarcoptiformes</taxon>
        <taxon>Astigmata</taxon>
        <taxon>Psoroptidia</taxon>
        <taxon>Analgoidea</taxon>
        <taxon>Pyroglyphidae</taxon>
        <taxon>Pyroglyphinae</taxon>
        <taxon>Euroglyphus</taxon>
    </lineage>
</organism>
<evidence type="ECO:0000313" key="1">
    <source>
        <dbReference type="EMBL" id="OTF77379.1"/>
    </source>
</evidence>
<accession>A0A1Y3B954</accession>
<comment type="caution">
    <text evidence="1">The sequence shown here is derived from an EMBL/GenBank/DDBJ whole genome shotgun (WGS) entry which is preliminary data.</text>
</comment>
<reference evidence="1 2" key="1">
    <citation type="submission" date="2017-03" db="EMBL/GenBank/DDBJ databases">
        <title>Genome Survey of Euroglyphus maynei.</title>
        <authorList>
            <person name="Arlian L.G."/>
            <person name="Morgan M.S."/>
            <person name="Rider S.D."/>
        </authorList>
    </citation>
    <scope>NUCLEOTIDE SEQUENCE [LARGE SCALE GENOMIC DNA]</scope>
    <source>
        <strain evidence="1">Arlian Lab</strain>
        <tissue evidence="1">Whole body</tissue>
    </source>
</reference>
<dbReference type="EMBL" id="MUJZ01032856">
    <property type="protein sequence ID" value="OTF77379.1"/>
    <property type="molecule type" value="Genomic_DNA"/>
</dbReference>
<name>A0A1Y3B954_EURMA</name>
<sequence length="76" mass="8798">MIRSLGQDLQCKDYRLRQVCLEICKAKENHSLTNGDEIVKENLLVEKTEFDKLKPDLYNYAHELSASISLESLSLR</sequence>
<dbReference type="AlphaFoldDB" id="A0A1Y3B954"/>
<protein>
    <submittedName>
        <fullName evidence="1">Uncharacterized protein</fullName>
    </submittedName>
</protein>